<comment type="caution">
    <text evidence="2">The sequence shown here is derived from an EMBL/GenBank/DDBJ whole genome shotgun (WGS) entry which is preliminary data.</text>
</comment>
<evidence type="ECO:0000313" key="2">
    <source>
        <dbReference type="EMBL" id="KAF7420565.1"/>
    </source>
</evidence>
<gene>
    <name evidence="2" type="ORF">H0235_010862</name>
</gene>
<reference evidence="2" key="1">
    <citation type="journal article" date="2020" name="G3 (Bethesda)">
        <title>High-Quality Assemblies for Three Invasive Social Wasps from the &lt;i&gt;Vespula&lt;/i&gt; Genus.</title>
        <authorList>
            <person name="Harrop T.W.R."/>
            <person name="Guhlin J."/>
            <person name="McLaughlin G.M."/>
            <person name="Permina E."/>
            <person name="Stockwell P."/>
            <person name="Gilligan J."/>
            <person name="Le Lec M.F."/>
            <person name="Gruber M.A.M."/>
            <person name="Quinn O."/>
            <person name="Lovegrove M."/>
            <person name="Duncan E.J."/>
            <person name="Remnant E.J."/>
            <person name="Van Eeckhoven J."/>
            <person name="Graham B."/>
            <person name="Knapp R.A."/>
            <person name="Langford K.W."/>
            <person name="Kronenberg Z."/>
            <person name="Press M.O."/>
            <person name="Eacker S.M."/>
            <person name="Wilson-Rankin E.E."/>
            <person name="Purcell J."/>
            <person name="Lester P.J."/>
            <person name="Dearden P.K."/>
        </authorList>
    </citation>
    <scope>NUCLEOTIDE SEQUENCE</scope>
    <source>
        <strain evidence="2">Volc-1</strain>
    </source>
</reference>
<dbReference type="EMBL" id="JACSDY010000009">
    <property type="protein sequence ID" value="KAF7420565.1"/>
    <property type="molecule type" value="Genomic_DNA"/>
</dbReference>
<protein>
    <submittedName>
        <fullName evidence="2">Uncharacterized protein</fullName>
    </submittedName>
</protein>
<evidence type="ECO:0000256" key="1">
    <source>
        <dbReference type="SAM" id="MobiDB-lite"/>
    </source>
</evidence>
<feature type="compositionally biased region" description="Basic residues" evidence="1">
    <location>
        <begin position="129"/>
        <end position="139"/>
    </location>
</feature>
<proteinExistence type="predicted"/>
<keyword evidence="3" id="KW-1185">Reference proteome</keyword>
<feature type="compositionally biased region" description="Low complexity" evidence="1">
    <location>
        <begin position="108"/>
        <end position="119"/>
    </location>
</feature>
<organism evidence="2 3">
    <name type="scientific">Vespula pensylvanica</name>
    <name type="common">Western yellow jacket</name>
    <name type="synonym">Wasp</name>
    <dbReference type="NCBI Taxonomy" id="30213"/>
    <lineage>
        <taxon>Eukaryota</taxon>
        <taxon>Metazoa</taxon>
        <taxon>Ecdysozoa</taxon>
        <taxon>Arthropoda</taxon>
        <taxon>Hexapoda</taxon>
        <taxon>Insecta</taxon>
        <taxon>Pterygota</taxon>
        <taxon>Neoptera</taxon>
        <taxon>Endopterygota</taxon>
        <taxon>Hymenoptera</taxon>
        <taxon>Apocrita</taxon>
        <taxon>Aculeata</taxon>
        <taxon>Vespoidea</taxon>
        <taxon>Vespidae</taxon>
        <taxon>Vespinae</taxon>
        <taxon>Vespula</taxon>
    </lineage>
</organism>
<dbReference type="AlphaFoldDB" id="A0A834NXT7"/>
<accession>A0A834NXT7</accession>
<dbReference type="Proteomes" id="UP000600918">
    <property type="component" value="Unassembled WGS sequence"/>
</dbReference>
<feature type="region of interest" description="Disordered" evidence="1">
    <location>
        <begin position="104"/>
        <end position="174"/>
    </location>
</feature>
<name>A0A834NXT7_VESPE</name>
<sequence length="203" mass="21996">MAPERFAGLKPARPSKEESTSSLIVELPRLGNVFTKLSASFQIVKLQVSNCKPKSSSSKNIERIFKIYLDKILFLAWEFLFANLTLDTPKYVGNIFYDDFDNRHGSSHRSSSSNSNSNSSGGGSGGGSSRKRSSRRRSGNRSGSRNPLEEGFSKNSRECKLQGVQGGEGRGEGMRVGVGVGVDKGMFGPACISQQVDLKPVVP</sequence>
<feature type="compositionally biased region" description="Basic and acidic residues" evidence="1">
    <location>
        <begin position="147"/>
        <end position="160"/>
    </location>
</feature>
<evidence type="ECO:0000313" key="3">
    <source>
        <dbReference type="Proteomes" id="UP000600918"/>
    </source>
</evidence>
<feature type="compositionally biased region" description="Gly residues" evidence="1">
    <location>
        <begin position="164"/>
        <end position="174"/>
    </location>
</feature>